<evidence type="ECO:0000256" key="1">
    <source>
        <dbReference type="SAM" id="MobiDB-lite"/>
    </source>
</evidence>
<dbReference type="AlphaFoldDB" id="A0A9W8YFU0"/>
<reference evidence="2" key="1">
    <citation type="submission" date="2022-10" db="EMBL/GenBank/DDBJ databases">
        <title>Tapping the CABI collections for fungal endophytes: first genome assemblies for Collariella, Neodidymelliopsis, Ascochyta clinopodiicola, Didymella pomorum, Didymosphaeria variabile, Neocosmospora piperis and Neocucurbitaria cava.</title>
        <authorList>
            <person name="Hill R."/>
        </authorList>
    </citation>
    <scope>NUCLEOTIDE SEQUENCE</scope>
    <source>
        <strain evidence="2">IMI 356814</strain>
    </source>
</reference>
<accession>A0A9W8YFU0</accession>
<feature type="compositionally biased region" description="Basic residues" evidence="1">
    <location>
        <begin position="130"/>
        <end position="147"/>
    </location>
</feature>
<dbReference type="Proteomes" id="UP001140560">
    <property type="component" value="Unassembled WGS sequence"/>
</dbReference>
<feature type="compositionally biased region" description="Basic and acidic residues" evidence="1">
    <location>
        <begin position="1"/>
        <end position="26"/>
    </location>
</feature>
<dbReference type="EMBL" id="JAPEUY010000002">
    <property type="protein sequence ID" value="KAJ4375957.1"/>
    <property type="molecule type" value="Genomic_DNA"/>
</dbReference>
<gene>
    <name evidence="2" type="ORF">N0V83_001237</name>
</gene>
<feature type="compositionally biased region" description="Basic and acidic residues" evidence="1">
    <location>
        <begin position="59"/>
        <end position="83"/>
    </location>
</feature>
<comment type="caution">
    <text evidence="2">The sequence shown here is derived from an EMBL/GenBank/DDBJ whole genome shotgun (WGS) entry which is preliminary data.</text>
</comment>
<evidence type="ECO:0000313" key="3">
    <source>
        <dbReference type="Proteomes" id="UP001140560"/>
    </source>
</evidence>
<sequence>MNNLTERLHFERNEQNHGKLPVEEGVHSSQPGCYLEGRLMNPRSLYQAHVAFAEDQNEPSDRYEGCCRNDSNDSKTLEEEKTKTKSSKGMSKSREAQDTMASKKRETKDRRARRRNAQKAIQGTQARVPKFTKKKTPTPKRMAKKKRAVEQAMVLGDGHGVDGSALLDDEPPSY</sequence>
<feature type="region of interest" description="Disordered" evidence="1">
    <location>
        <begin position="1"/>
        <end position="30"/>
    </location>
</feature>
<organism evidence="2 3">
    <name type="scientific">Neocucurbitaria cava</name>
    <dbReference type="NCBI Taxonomy" id="798079"/>
    <lineage>
        <taxon>Eukaryota</taxon>
        <taxon>Fungi</taxon>
        <taxon>Dikarya</taxon>
        <taxon>Ascomycota</taxon>
        <taxon>Pezizomycotina</taxon>
        <taxon>Dothideomycetes</taxon>
        <taxon>Pleosporomycetidae</taxon>
        <taxon>Pleosporales</taxon>
        <taxon>Pleosporineae</taxon>
        <taxon>Cucurbitariaceae</taxon>
        <taxon>Neocucurbitaria</taxon>
    </lineage>
</organism>
<proteinExistence type="predicted"/>
<feature type="region of interest" description="Disordered" evidence="1">
    <location>
        <begin position="51"/>
        <end position="174"/>
    </location>
</feature>
<evidence type="ECO:0000313" key="2">
    <source>
        <dbReference type="EMBL" id="KAJ4375957.1"/>
    </source>
</evidence>
<feature type="compositionally biased region" description="Basic and acidic residues" evidence="1">
    <location>
        <begin position="92"/>
        <end position="109"/>
    </location>
</feature>
<protein>
    <submittedName>
        <fullName evidence="2">Uncharacterized protein</fullName>
    </submittedName>
</protein>
<name>A0A9W8YFU0_9PLEO</name>
<keyword evidence="3" id="KW-1185">Reference proteome</keyword>